<dbReference type="AlphaFoldDB" id="A0AAD4BLU7"/>
<organism evidence="1 2">
    <name type="scientific">Boletus edulis BED1</name>
    <dbReference type="NCBI Taxonomy" id="1328754"/>
    <lineage>
        <taxon>Eukaryota</taxon>
        <taxon>Fungi</taxon>
        <taxon>Dikarya</taxon>
        <taxon>Basidiomycota</taxon>
        <taxon>Agaricomycotina</taxon>
        <taxon>Agaricomycetes</taxon>
        <taxon>Agaricomycetidae</taxon>
        <taxon>Boletales</taxon>
        <taxon>Boletineae</taxon>
        <taxon>Boletaceae</taxon>
        <taxon>Boletoideae</taxon>
        <taxon>Boletus</taxon>
    </lineage>
</organism>
<reference evidence="1" key="1">
    <citation type="submission" date="2019-10" db="EMBL/GenBank/DDBJ databases">
        <authorList>
            <consortium name="DOE Joint Genome Institute"/>
            <person name="Kuo A."/>
            <person name="Miyauchi S."/>
            <person name="Kiss E."/>
            <person name="Drula E."/>
            <person name="Kohler A."/>
            <person name="Sanchez-Garcia M."/>
            <person name="Andreopoulos B."/>
            <person name="Barry K.W."/>
            <person name="Bonito G."/>
            <person name="Buee M."/>
            <person name="Carver A."/>
            <person name="Chen C."/>
            <person name="Cichocki N."/>
            <person name="Clum A."/>
            <person name="Culley D."/>
            <person name="Crous P.W."/>
            <person name="Fauchery L."/>
            <person name="Girlanda M."/>
            <person name="Hayes R."/>
            <person name="Keri Z."/>
            <person name="LaButti K."/>
            <person name="Lipzen A."/>
            <person name="Lombard V."/>
            <person name="Magnuson J."/>
            <person name="Maillard F."/>
            <person name="Morin E."/>
            <person name="Murat C."/>
            <person name="Nolan M."/>
            <person name="Ohm R."/>
            <person name="Pangilinan J."/>
            <person name="Pereira M."/>
            <person name="Perotto S."/>
            <person name="Peter M."/>
            <person name="Riley R."/>
            <person name="Sitrit Y."/>
            <person name="Stielow B."/>
            <person name="Szollosi G."/>
            <person name="Zifcakova L."/>
            <person name="Stursova M."/>
            <person name="Spatafora J.W."/>
            <person name="Tedersoo L."/>
            <person name="Vaario L.-M."/>
            <person name="Yamada A."/>
            <person name="Yan M."/>
            <person name="Wang P."/>
            <person name="Xu J."/>
            <person name="Bruns T."/>
            <person name="Baldrian P."/>
            <person name="Vilgalys R."/>
            <person name="Henrissat B."/>
            <person name="Grigoriev I.V."/>
            <person name="Hibbett D."/>
            <person name="Nagy L.G."/>
            <person name="Martin F.M."/>
        </authorList>
    </citation>
    <scope>NUCLEOTIDE SEQUENCE</scope>
    <source>
        <strain evidence="1">BED1</strain>
    </source>
</reference>
<comment type="caution">
    <text evidence="1">The sequence shown here is derived from an EMBL/GenBank/DDBJ whole genome shotgun (WGS) entry which is preliminary data.</text>
</comment>
<keyword evidence="2" id="KW-1185">Reference proteome</keyword>
<proteinExistence type="predicted"/>
<evidence type="ECO:0000313" key="2">
    <source>
        <dbReference type="Proteomes" id="UP001194468"/>
    </source>
</evidence>
<gene>
    <name evidence="1" type="ORF">L210DRAFT_947692</name>
</gene>
<dbReference type="EMBL" id="WHUW01000032">
    <property type="protein sequence ID" value="KAF8433730.1"/>
    <property type="molecule type" value="Genomic_DNA"/>
</dbReference>
<sequence length="62" mass="6959">METRMEHIHIRWHSDRMKSRIFENETKEILTLLKLEGCGLGVCKSDVASRTSCGHCAALAAS</sequence>
<dbReference type="Proteomes" id="UP001194468">
    <property type="component" value="Unassembled WGS sequence"/>
</dbReference>
<evidence type="ECO:0000313" key="1">
    <source>
        <dbReference type="EMBL" id="KAF8433730.1"/>
    </source>
</evidence>
<name>A0AAD4BLU7_BOLED</name>
<protein>
    <submittedName>
        <fullName evidence="1">Uncharacterized protein</fullName>
    </submittedName>
</protein>
<accession>A0AAD4BLU7</accession>
<reference evidence="1" key="2">
    <citation type="journal article" date="2020" name="Nat. Commun.">
        <title>Large-scale genome sequencing of mycorrhizal fungi provides insights into the early evolution of symbiotic traits.</title>
        <authorList>
            <person name="Miyauchi S."/>
            <person name="Kiss E."/>
            <person name="Kuo A."/>
            <person name="Drula E."/>
            <person name="Kohler A."/>
            <person name="Sanchez-Garcia M."/>
            <person name="Morin E."/>
            <person name="Andreopoulos B."/>
            <person name="Barry K.W."/>
            <person name="Bonito G."/>
            <person name="Buee M."/>
            <person name="Carver A."/>
            <person name="Chen C."/>
            <person name="Cichocki N."/>
            <person name="Clum A."/>
            <person name="Culley D."/>
            <person name="Crous P.W."/>
            <person name="Fauchery L."/>
            <person name="Girlanda M."/>
            <person name="Hayes R.D."/>
            <person name="Keri Z."/>
            <person name="LaButti K."/>
            <person name="Lipzen A."/>
            <person name="Lombard V."/>
            <person name="Magnuson J."/>
            <person name="Maillard F."/>
            <person name="Murat C."/>
            <person name="Nolan M."/>
            <person name="Ohm R.A."/>
            <person name="Pangilinan J."/>
            <person name="Pereira M.F."/>
            <person name="Perotto S."/>
            <person name="Peter M."/>
            <person name="Pfister S."/>
            <person name="Riley R."/>
            <person name="Sitrit Y."/>
            <person name="Stielow J.B."/>
            <person name="Szollosi G."/>
            <person name="Zifcakova L."/>
            <person name="Stursova M."/>
            <person name="Spatafora J.W."/>
            <person name="Tedersoo L."/>
            <person name="Vaario L.M."/>
            <person name="Yamada A."/>
            <person name="Yan M."/>
            <person name="Wang P."/>
            <person name="Xu J."/>
            <person name="Bruns T."/>
            <person name="Baldrian P."/>
            <person name="Vilgalys R."/>
            <person name="Dunand C."/>
            <person name="Henrissat B."/>
            <person name="Grigoriev I.V."/>
            <person name="Hibbett D."/>
            <person name="Nagy L.G."/>
            <person name="Martin F.M."/>
        </authorList>
    </citation>
    <scope>NUCLEOTIDE SEQUENCE</scope>
    <source>
        <strain evidence="1">BED1</strain>
    </source>
</reference>